<evidence type="ECO:0000256" key="11">
    <source>
        <dbReference type="ARBA" id="ARBA00032500"/>
    </source>
</evidence>
<keyword evidence="7" id="KW-0805">Transcription regulation</keyword>
<name>A0A1A8CSA7_NOTKA</name>
<feature type="domain" description="RRN7-type" evidence="13">
    <location>
        <begin position="8"/>
        <end position="39"/>
    </location>
</feature>
<evidence type="ECO:0000256" key="2">
    <source>
        <dbReference type="ARBA" id="ARBA00006899"/>
    </source>
</evidence>
<evidence type="ECO:0000256" key="4">
    <source>
        <dbReference type="ARBA" id="ARBA00022723"/>
    </source>
</evidence>
<dbReference type="Pfam" id="PF11781">
    <property type="entry name" value="Zn_ribbon_RRN7"/>
    <property type="match status" value="1"/>
</dbReference>
<organism evidence="16">
    <name type="scientific">Nothobranchius kadleci</name>
    <name type="common">African annual killifish</name>
    <dbReference type="NCBI Taxonomy" id="1051664"/>
    <lineage>
        <taxon>Eukaryota</taxon>
        <taxon>Metazoa</taxon>
        <taxon>Chordata</taxon>
        <taxon>Craniata</taxon>
        <taxon>Vertebrata</taxon>
        <taxon>Euteleostomi</taxon>
        <taxon>Actinopterygii</taxon>
        <taxon>Neopterygii</taxon>
        <taxon>Teleostei</taxon>
        <taxon>Neoteleostei</taxon>
        <taxon>Acanthomorphata</taxon>
        <taxon>Ovalentaria</taxon>
        <taxon>Atherinomorphae</taxon>
        <taxon>Cyprinodontiformes</taxon>
        <taxon>Nothobranchiidae</taxon>
        <taxon>Nothobranchius</taxon>
    </lineage>
</organism>
<evidence type="ECO:0000259" key="15">
    <source>
        <dbReference type="Pfam" id="PF20645"/>
    </source>
</evidence>
<dbReference type="InterPro" id="IPR021752">
    <property type="entry name" value="TF_Rrn7_Zf"/>
</dbReference>
<keyword evidence="10" id="KW-0539">Nucleus</keyword>
<feature type="domain" description="Rrn7/TAF1B C-terminal cyclin" evidence="15">
    <location>
        <begin position="241"/>
        <end position="419"/>
    </location>
</feature>
<dbReference type="InterPro" id="IPR048540">
    <property type="entry name" value="Rrn7_cyclin_N"/>
</dbReference>
<dbReference type="GO" id="GO:0042790">
    <property type="term" value="P:nucleolar large rRNA transcription by RNA polymerase I"/>
    <property type="evidence" value="ECO:0007669"/>
    <property type="project" value="TreeGrafter"/>
</dbReference>
<evidence type="ECO:0000256" key="7">
    <source>
        <dbReference type="ARBA" id="ARBA00023015"/>
    </source>
</evidence>
<dbReference type="PANTHER" id="PTHR31576">
    <property type="entry name" value="TATA BOX-BINDING PROTEIN-ASSOCIATED FACTOR RNA POLYMERASE I SUBUNIT B"/>
    <property type="match status" value="1"/>
</dbReference>
<evidence type="ECO:0000259" key="14">
    <source>
        <dbReference type="Pfam" id="PF20644"/>
    </source>
</evidence>
<evidence type="ECO:0000256" key="6">
    <source>
        <dbReference type="ARBA" id="ARBA00022833"/>
    </source>
</evidence>
<feature type="compositionally biased region" description="Polar residues" evidence="12">
    <location>
        <begin position="139"/>
        <end position="159"/>
    </location>
</feature>
<reference evidence="16" key="2">
    <citation type="submission" date="2016-06" db="EMBL/GenBank/DDBJ databases">
        <title>The genome of a short-lived fish provides insights into sex chromosome evolution and the genetic control of aging.</title>
        <authorList>
            <person name="Reichwald K."/>
            <person name="Felder M."/>
            <person name="Petzold A."/>
            <person name="Koch P."/>
            <person name="Groth M."/>
            <person name="Platzer M."/>
        </authorList>
    </citation>
    <scope>NUCLEOTIDE SEQUENCE</scope>
    <source>
        <tissue evidence="16">Brain</tissue>
    </source>
</reference>
<dbReference type="GO" id="GO:0008270">
    <property type="term" value="F:zinc ion binding"/>
    <property type="evidence" value="ECO:0007669"/>
    <property type="project" value="UniProtKB-KW"/>
</dbReference>
<evidence type="ECO:0000259" key="13">
    <source>
        <dbReference type="Pfam" id="PF11781"/>
    </source>
</evidence>
<comment type="subcellular location">
    <subcellularLocation>
        <location evidence="1">Nucleus</location>
        <location evidence="1">Nucleolus</location>
    </subcellularLocation>
</comment>
<keyword evidence="5" id="KW-0863">Zinc-finger</keyword>
<dbReference type="EMBL" id="HADZ01018736">
    <property type="protein sequence ID" value="SBP82677.1"/>
    <property type="molecule type" value="Transcribed_RNA"/>
</dbReference>
<reference evidence="16" key="1">
    <citation type="submission" date="2016-05" db="EMBL/GenBank/DDBJ databases">
        <authorList>
            <person name="Lavstsen T."/>
            <person name="Jespersen J.S."/>
        </authorList>
    </citation>
    <scope>NUCLEOTIDE SEQUENCE</scope>
    <source>
        <tissue evidence="16">Brain</tissue>
    </source>
</reference>
<evidence type="ECO:0000256" key="5">
    <source>
        <dbReference type="ARBA" id="ARBA00022771"/>
    </source>
</evidence>
<feature type="region of interest" description="Disordered" evidence="12">
    <location>
        <begin position="135"/>
        <end position="173"/>
    </location>
</feature>
<evidence type="ECO:0000256" key="3">
    <source>
        <dbReference type="ARBA" id="ARBA00018994"/>
    </source>
</evidence>
<evidence type="ECO:0000256" key="8">
    <source>
        <dbReference type="ARBA" id="ARBA00023125"/>
    </source>
</evidence>
<sequence>MDEDATAGYREPCAQCAAVNWGISEEGRFYCMSCHNVIERTIEVVDLSVAGSSNRLKSIAKGPRTSKEERGYTWLVCEGFQFILKNQADALLRLGVDPNFKEVLCQMWRLYLQKSQQAYTSDRLRGSRFRPLNVDSDSDCATESSIVSERESNPSSFSEIDSDCSGSADERTPRRRNRLMRMRKTLALVHLALVWSREALTLSDLLRLVRDGHVPYLNAYEQFPEEMKLSGNKSSVFNTKSIPSHRLVHKVAQSLVLVLELPAFPPIGPESLLHPAMLSMRYLADANLPDGLHRWVCSLMERPQKSKRDPSPALPRHDVQAAAHIIVTMKLIFGLDDHTEWELSNKVTPHDPSENLFSFRRWFRLMGAALGRAEQKRDRDMARKQWKPKKPIILRRRLAGRAMKTKRISEQLQMCFEKLSSSPAGVQDVGLSSFRFCWGDEDGSNGPSLHHMKLDGVLSLEDDVLTPLNSSYWHPGLRRCKLMHCQGSAPGHYPEFEPSLPRSFVWVLRLFSFLLDVEPCYLFQEVLEVERRLVGSRLPGQRNKRRLRNRTGKEEEQQEERS</sequence>
<keyword evidence="9" id="KW-0804">Transcription</keyword>
<dbReference type="GO" id="GO:0001164">
    <property type="term" value="F:RNA polymerase I core promoter sequence-specific DNA binding"/>
    <property type="evidence" value="ECO:0007669"/>
    <property type="project" value="InterPro"/>
</dbReference>
<keyword evidence="6" id="KW-0862">Zinc</keyword>
<evidence type="ECO:0000256" key="12">
    <source>
        <dbReference type="SAM" id="MobiDB-lite"/>
    </source>
</evidence>
<keyword evidence="4" id="KW-0479">Metal-binding</keyword>
<gene>
    <name evidence="16" type="primary">TAF1B</name>
</gene>
<dbReference type="InterPro" id="IPR033599">
    <property type="entry name" value="TAF1B/Rrn7"/>
</dbReference>
<feature type="domain" description="Rrn7/TAF1B N-terminal cyclin" evidence="14">
    <location>
        <begin position="80"/>
        <end position="224"/>
    </location>
</feature>
<evidence type="ECO:0000256" key="9">
    <source>
        <dbReference type="ARBA" id="ARBA00023163"/>
    </source>
</evidence>
<dbReference type="Pfam" id="PF20645">
    <property type="entry name" value="Rrn7_cyclin_C"/>
    <property type="match status" value="1"/>
</dbReference>
<dbReference type="GO" id="GO:0005668">
    <property type="term" value="C:RNA polymerase transcription factor SL1 complex"/>
    <property type="evidence" value="ECO:0007669"/>
    <property type="project" value="TreeGrafter"/>
</dbReference>
<dbReference type="Pfam" id="PF20644">
    <property type="entry name" value="Rrn7_cyclin_N"/>
    <property type="match status" value="1"/>
</dbReference>
<evidence type="ECO:0000313" key="16">
    <source>
        <dbReference type="EMBL" id="SBP82677.1"/>
    </source>
</evidence>
<dbReference type="PANTHER" id="PTHR31576:SF2">
    <property type="entry name" value="TATA BOX-BINDING PROTEIN-ASSOCIATED FACTOR RNA POLYMERASE I SUBUNIT B"/>
    <property type="match status" value="1"/>
</dbReference>
<evidence type="ECO:0000256" key="1">
    <source>
        <dbReference type="ARBA" id="ARBA00004604"/>
    </source>
</evidence>
<keyword evidence="8" id="KW-0238">DNA-binding</keyword>
<dbReference type="InterPro" id="IPR048538">
    <property type="entry name" value="Rrn7_cyclin_C"/>
</dbReference>
<proteinExistence type="inferred from homology"/>
<accession>A0A1A8CSA7</accession>
<dbReference type="AlphaFoldDB" id="A0A1A8CSA7"/>
<comment type="similarity">
    <text evidence="2">Belongs to the RRN7/TAF1B family.</text>
</comment>
<evidence type="ECO:0000256" key="10">
    <source>
        <dbReference type="ARBA" id="ARBA00023242"/>
    </source>
</evidence>
<protein>
    <recommendedName>
        <fullName evidence="3">TATA box-binding protein-associated factor RNA polymerase I subunit B</fullName>
    </recommendedName>
    <alternativeName>
        <fullName evidence="11">TATA box-binding protein-associated factor 1B</fullName>
    </alternativeName>
</protein>
<dbReference type="GO" id="GO:0070860">
    <property type="term" value="C:RNA polymerase I core factor complex"/>
    <property type="evidence" value="ECO:0007669"/>
    <property type="project" value="InterPro"/>
</dbReference>